<evidence type="ECO:0000259" key="3">
    <source>
        <dbReference type="PROSITE" id="PS50238"/>
    </source>
</evidence>
<feature type="domain" description="Rho-GAP" evidence="3">
    <location>
        <begin position="69"/>
        <end position="312"/>
    </location>
</feature>
<dbReference type="Pfam" id="PF00620">
    <property type="entry name" value="RhoGAP"/>
    <property type="match status" value="1"/>
</dbReference>
<evidence type="ECO:0000256" key="1">
    <source>
        <dbReference type="ARBA" id="ARBA00022468"/>
    </source>
</evidence>
<dbReference type="EMBL" id="CAXLJL010000112">
    <property type="protein sequence ID" value="CAL5132083.1"/>
    <property type="molecule type" value="Genomic_DNA"/>
</dbReference>
<feature type="region of interest" description="Disordered" evidence="2">
    <location>
        <begin position="340"/>
        <end position="395"/>
    </location>
</feature>
<dbReference type="PROSITE" id="PS50238">
    <property type="entry name" value="RHOGAP"/>
    <property type="match status" value="1"/>
</dbReference>
<dbReference type="SMART" id="SM00324">
    <property type="entry name" value="RhoGAP"/>
    <property type="match status" value="1"/>
</dbReference>
<dbReference type="GO" id="GO:0051056">
    <property type="term" value="P:regulation of small GTPase mediated signal transduction"/>
    <property type="evidence" value="ECO:0007669"/>
    <property type="project" value="TreeGrafter"/>
</dbReference>
<dbReference type="AlphaFoldDB" id="A0AAV2T3M8"/>
<evidence type="ECO:0000256" key="2">
    <source>
        <dbReference type="SAM" id="MobiDB-lite"/>
    </source>
</evidence>
<dbReference type="GO" id="GO:0007165">
    <property type="term" value="P:signal transduction"/>
    <property type="evidence" value="ECO:0007669"/>
    <property type="project" value="InterPro"/>
</dbReference>
<keyword evidence="1" id="KW-0343">GTPase activation</keyword>
<evidence type="ECO:0000313" key="4">
    <source>
        <dbReference type="EMBL" id="CAL5132083.1"/>
    </source>
</evidence>
<dbReference type="InterPro" id="IPR008936">
    <property type="entry name" value="Rho_GTPase_activation_prot"/>
</dbReference>
<comment type="caution">
    <text evidence="4">The sequence shown here is derived from an EMBL/GenBank/DDBJ whole genome shotgun (WGS) entry which is preliminary data.</text>
</comment>
<feature type="compositionally biased region" description="Polar residues" evidence="2">
    <location>
        <begin position="340"/>
        <end position="359"/>
    </location>
</feature>
<organism evidence="4 5">
    <name type="scientific">Calicophoron daubneyi</name>
    <name type="common">Rumen fluke</name>
    <name type="synonym">Paramphistomum daubneyi</name>
    <dbReference type="NCBI Taxonomy" id="300641"/>
    <lineage>
        <taxon>Eukaryota</taxon>
        <taxon>Metazoa</taxon>
        <taxon>Spiralia</taxon>
        <taxon>Lophotrochozoa</taxon>
        <taxon>Platyhelminthes</taxon>
        <taxon>Trematoda</taxon>
        <taxon>Digenea</taxon>
        <taxon>Plagiorchiida</taxon>
        <taxon>Pronocephalata</taxon>
        <taxon>Paramphistomoidea</taxon>
        <taxon>Paramphistomidae</taxon>
        <taxon>Calicophoron</taxon>
    </lineage>
</organism>
<dbReference type="Proteomes" id="UP001497525">
    <property type="component" value="Unassembled WGS sequence"/>
</dbReference>
<accession>A0AAV2T3M8</accession>
<reference evidence="4" key="1">
    <citation type="submission" date="2024-06" db="EMBL/GenBank/DDBJ databases">
        <authorList>
            <person name="Liu X."/>
            <person name="Lenzi L."/>
            <person name="Haldenby T S."/>
            <person name="Uol C."/>
        </authorList>
    </citation>
    <scope>NUCLEOTIDE SEQUENCE</scope>
</reference>
<dbReference type="GO" id="GO:0005096">
    <property type="term" value="F:GTPase activator activity"/>
    <property type="evidence" value="ECO:0007669"/>
    <property type="project" value="UniProtKB-KW"/>
</dbReference>
<proteinExistence type="predicted"/>
<dbReference type="PANTHER" id="PTHR14963:SF7">
    <property type="entry name" value="RHO GTPASE-ACTIVATING PROTEIN 19"/>
    <property type="match status" value="1"/>
</dbReference>
<dbReference type="PANTHER" id="PTHR14963">
    <property type="entry name" value="RHO GTPASE ACTIVATING PROTEIN 18,19-RELATED"/>
    <property type="match status" value="1"/>
</dbReference>
<dbReference type="Gene3D" id="1.10.555.10">
    <property type="entry name" value="Rho GTPase activation protein"/>
    <property type="match status" value="1"/>
</dbReference>
<dbReference type="GO" id="GO:0005737">
    <property type="term" value="C:cytoplasm"/>
    <property type="evidence" value="ECO:0007669"/>
    <property type="project" value="TreeGrafter"/>
</dbReference>
<evidence type="ECO:0000313" key="5">
    <source>
        <dbReference type="Proteomes" id="UP001497525"/>
    </source>
</evidence>
<dbReference type="SUPFAM" id="SSF48350">
    <property type="entry name" value="GTPase activation domain, GAP"/>
    <property type="match status" value="1"/>
</dbReference>
<feature type="region of interest" description="Disordered" evidence="2">
    <location>
        <begin position="408"/>
        <end position="427"/>
    </location>
</feature>
<dbReference type="InterPro" id="IPR000198">
    <property type="entry name" value="RhoGAP_dom"/>
</dbReference>
<protein>
    <recommendedName>
        <fullName evidence="3">Rho-GAP domain-containing protein</fullName>
    </recommendedName>
</protein>
<sequence length="611" mass="68297">MSAISSVVQDYVSRLRQGVEEDYVIREFKERFHHRFQELCMVHLSFLIDIPWNVFDQRTTVTQENTPKSALRRLLAGSRINPQQIKPDAIPSNLAGNVIALIDRLNTDEACSTEGIFRKAGHMIRKNHLHEAIFQPSFHADSFPWDIYTVHDLASALKSILVQLPSPMLTDKLMPLFLQVAALHKCEEKYNPYENVNELFDATVDRQHLDLVQSKQLKSLRLLVQLLPPSNFSVLRCLTELLVRVVRLQARNRMTSACLGTVFGPVFFPHGVILDPVSSSKHSRLLPAECHERYKQFGALITILIETGMDIFLLPRSLAEDVHSNSLMLSEFLASNRTDVTDPTKSQAVPNSVHSPQSKLHNKRGSAKFRELSSPVSPSRIRENSSVPNDSPPLHTSIRFATPTVAPTTTQCATSPSPSANSRISPTAKSRVINTEQTNTIPVPSIDIHDDSKSAEFRIPGSTQHNQVVIKQLHLPGGSFLTDSIQKLPRVSVFPKSSIATVSRRSSLIIAPTGTLTVVAEPNTTPIKHSMSITDLDNPGTCNVTKKRRYTELRIPNSAHRSGQRRHIFSPCPPLRFLPFRRYVAEKHVSPPAEIQMNFAKPHAISTNPSC</sequence>
<gene>
    <name evidence="4" type="ORF">CDAUBV1_LOCUS4596</name>
</gene>
<name>A0AAV2T3M8_CALDB</name>